<dbReference type="Gene3D" id="1.10.287.1490">
    <property type="match status" value="1"/>
</dbReference>
<dbReference type="InterPro" id="IPR003593">
    <property type="entry name" value="AAA+_ATPase"/>
</dbReference>
<evidence type="ECO:0000313" key="5">
    <source>
        <dbReference type="EMBL" id="TVY12408.1"/>
    </source>
</evidence>
<dbReference type="InterPro" id="IPR003959">
    <property type="entry name" value="ATPase_AAA_core"/>
</dbReference>
<keyword evidence="1" id="KW-0547">Nucleotide-binding</keyword>
<gene>
    <name evidence="5" type="primary">pan</name>
    <name evidence="5" type="ORF">MDPP_0024</name>
</gene>
<dbReference type="GO" id="GO:0000502">
    <property type="term" value="C:proteasome complex"/>
    <property type="evidence" value="ECO:0007669"/>
    <property type="project" value="UniProtKB-KW"/>
</dbReference>
<dbReference type="Pfam" id="PF00004">
    <property type="entry name" value="AAA"/>
    <property type="match status" value="1"/>
</dbReference>
<keyword evidence="2" id="KW-0175">Coiled coil</keyword>
<proteinExistence type="inferred from homology"/>
<dbReference type="OrthoDB" id="385844at2"/>
<comment type="caution">
    <text evidence="5">The sequence shown here is derived from an EMBL/GenBank/DDBJ whole genome shotgun (WGS) entry which is preliminary data.</text>
</comment>
<dbReference type="GO" id="GO:0004176">
    <property type="term" value="F:ATP-dependent peptidase activity"/>
    <property type="evidence" value="ECO:0007669"/>
    <property type="project" value="TreeGrafter"/>
</dbReference>
<evidence type="ECO:0000256" key="2">
    <source>
        <dbReference type="SAM" id="Coils"/>
    </source>
</evidence>
<keyword evidence="1" id="KW-0067">ATP-binding</keyword>
<dbReference type="AlphaFoldDB" id="A0A559KJZ0"/>
<keyword evidence="3" id="KW-0472">Membrane</keyword>
<name>A0A559KJZ0_9MOLU</name>
<dbReference type="Gene3D" id="3.40.50.300">
    <property type="entry name" value="P-loop containing nucleotide triphosphate hydrolases"/>
    <property type="match status" value="1"/>
</dbReference>
<protein>
    <submittedName>
        <fullName evidence="5">Proteasome-activating nucleotidase</fullName>
    </submittedName>
</protein>
<evidence type="ECO:0000313" key="6">
    <source>
        <dbReference type="Proteomes" id="UP000320078"/>
    </source>
</evidence>
<dbReference type="EMBL" id="VIAE01000001">
    <property type="protein sequence ID" value="TVY12408.1"/>
    <property type="molecule type" value="Genomic_DNA"/>
</dbReference>
<dbReference type="GO" id="GO:0016887">
    <property type="term" value="F:ATP hydrolysis activity"/>
    <property type="evidence" value="ECO:0007669"/>
    <property type="project" value="InterPro"/>
</dbReference>
<dbReference type="CDD" id="cd19481">
    <property type="entry name" value="RecA-like_protease"/>
    <property type="match status" value="1"/>
</dbReference>
<organism evidence="5 6">
    <name type="scientific">Candidatus Phytoplasma pini</name>
    <dbReference type="NCBI Taxonomy" id="267362"/>
    <lineage>
        <taxon>Bacteria</taxon>
        <taxon>Bacillati</taxon>
        <taxon>Mycoplasmatota</taxon>
        <taxon>Mollicutes</taxon>
        <taxon>Acholeplasmatales</taxon>
        <taxon>Acholeplasmataceae</taxon>
        <taxon>Candidatus Phytoplasma</taxon>
    </lineage>
</organism>
<dbReference type="PROSITE" id="PS00674">
    <property type="entry name" value="AAA"/>
    <property type="match status" value="1"/>
</dbReference>
<dbReference type="SUPFAM" id="SSF52540">
    <property type="entry name" value="P-loop containing nucleoside triphosphate hydrolases"/>
    <property type="match status" value="1"/>
</dbReference>
<dbReference type="Proteomes" id="UP000320078">
    <property type="component" value="Unassembled WGS sequence"/>
</dbReference>
<dbReference type="InterPro" id="IPR027417">
    <property type="entry name" value="P-loop_NTPase"/>
</dbReference>
<dbReference type="GO" id="GO:0005524">
    <property type="term" value="F:ATP binding"/>
    <property type="evidence" value="ECO:0007669"/>
    <property type="project" value="UniProtKB-KW"/>
</dbReference>
<evidence type="ECO:0000256" key="1">
    <source>
        <dbReference type="RuleBase" id="RU003651"/>
    </source>
</evidence>
<feature type="transmembrane region" description="Helical" evidence="3">
    <location>
        <begin position="1199"/>
        <end position="1221"/>
    </location>
</feature>
<dbReference type="SMART" id="SM00382">
    <property type="entry name" value="AAA"/>
    <property type="match status" value="1"/>
</dbReference>
<dbReference type="PANTHER" id="PTHR23076">
    <property type="entry name" value="METALLOPROTEASE M41 FTSH"/>
    <property type="match status" value="1"/>
</dbReference>
<keyword evidence="6" id="KW-1185">Reference proteome</keyword>
<dbReference type="PANTHER" id="PTHR23076:SF97">
    <property type="entry name" value="ATP-DEPENDENT ZINC METALLOPROTEASE YME1L1"/>
    <property type="match status" value="1"/>
</dbReference>
<feature type="domain" description="AAA+ ATPase" evidence="4">
    <location>
        <begin position="485"/>
        <end position="622"/>
    </location>
</feature>
<dbReference type="RefSeq" id="WP_144658180.1">
    <property type="nucleotide sequence ID" value="NZ_VIAE01000001.1"/>
</dbReference>
<feature type="coiled-coil region" evidence="2">
    <location>
        <begin position="159"/>
        <end position="366"/>
    </location>
</feature>
<sequence>MFILLFVLNFSKIIKASIVQNINLLQNSQSPSVVKLKKSFPQLKNNEKLLMKVLKVIVEEFKNEFLKIETKSSDDLINCILFLDQHDMFNNLKDSFSTVVYKPQEYVFVFPGNTIDFANYQKYLWHKSKNFIGIQGNYWKNSWSPANISFVSKKYINFLIDCFEEIENLQKQIQTNENQKNLNESNKKQILDELKQRIQNLEKLIKNYNNIIQEKESIIQQFQNDLEKLGNESKSLKRVVLDLEQNLTNIKKDLNDKQRELNENKNLSEKTKQILNKEIESLNINIVSLNQELTTARQNIEEEQKKSNNLEIRLTEQKNQINNLRRVSIEDKQALTTLLKNKEDALKDVRVELDESKNKILNLSSENNFLTTGVYPIMMSAFDKILTQNTERLGDILVKNDNNYNQLIKYLEEQKSKNEDEEKLKKTTIMDENKKNINAKFLKKTDDFSSFKDVIGMESEVKQLKQILKRLKQPELYKQIGVKKSPKGILLYGPPGTGKTFLAQVFAKESELPFFSVTSSDFSQKYVGEGSRIIESLFEEARKHSPCVVLIDECENIFKQRISDHVSSDHGNNVTSFLSQIDGIYTDPKKPVFIIATTNYKNMIDPAIISRFDTHIKIDILKKEEINIFLKMFASKYRLDIRSFQYLDQIAEQINDSPKEFFKTPRKIVLLLEKAAEIAIERHNQEQQEQSFQHLNILPIDLKFAFEIINENIYFDWGNHEHKKHELDELFSTKQYKKISIKHLFKDSQLNDKEKKYFEFIFRPNILSNQFFFNDVNQERKQISFSLDKDKIKAFYNSENPFPERLLGFYFEYPSSNMNTNDEKSYSSLNIENIKTLEEVLQIALDKKIKLIYFIWDINKIEYNKTISEKFKNEIIFKYPFLQFDKNFNSKISDFYYKIDNNKLDIEKNILNYIDQIKKNLCENIFLAIISSNYIVDDGHSNMIKQNISSEVDFSFLDSENKIYSIENLKDKICNKMKPKSLQYPNMLLKQKIQNLIDEKIFFNKKVFSEIEIKKIKNRIKDKVYTRLKENIEFSKVPPSYSIIETEIEQQKEKEIEDIFNLEFFLPIYTKLEISLPFLEKEKFKNTVKEKLKQELFYGEINLNNIKEQIQKYINDYIEKFEIKFKEEIFDIVHKYFFIDNFLDQKIDTQEIEFIKKSALFIAKKELEKDNATNEKINEKILSFVKRYKAENIDNQNKFISYILDNFYFFVLFVLFVFFSIKFSRSSKNK</sequence>
<dbReference type="GO" id="GO:0006508">
    <property type="term" value="P:proteolysis"/>
    <property type="evidence" value="ECO:0007669"/>
    <property type="project" value="TreeGrafter"/>
</dbReference>
<keyword evidence="3" id="KW-1133">Transmembrane helix</keyword>
<accession>A0A559KJZ0</accession>
<evidence type="ECO:0000259" key="4">
    <source>
        <dbReference type="SMART" id="SM00382"/>
    </source>
</evidence>
<reference evidence="5 6" key="1">
    <citation type="submission" date="2019-06" db="EMBL/GenBank/DDBJ databases">
        <title>Draft Genome Sequence of Candidatus Phytoplasma pini-Related Strain MDPP: A Resource for Comparative Genomics of Gymnosperm-infecting Phytoplasmas.</title>
        <authorList>
            <person name="Cai W."/>
            <person name="Costanzo S."/>
            <person name="Shao J."/>
            <person name="Zhao Y."/>
            <person name="Davis R."/>
        </authorList>
    </citation>
    <scope>NUCLEOTIDE SEQUENCE [LARGE SCALE GENOMIC DNA]</scope>
    <source>
        <strain evidence="5 6">MDPP</strain>
    </source>
</reference>
<keyword evidence="5" id="KW-0647">Proteasome</keyword>
<evidence type="ECO:0000256" key="3">
    <source>
        <dbReference type="SAM" id="Phobius"/>
    </source>
</evidence>
<keyword evidence="3" id="KW-0812">Transmembrane</keyword>
<comment type="similarity">
    <text evidence="1">Belongs to the AAA ATPase family.</text>
</comment>
<dbReference type="InterPro" id="IPR003960">
    <property type="entry name" value="ATPase_AAA_CS"/>
</dbReference>